<proteinExistence type="predicted"/>
<dbReference type="InterPro" id="IPR001611">
    <property type="entry name" value="Leu-rich_rpt"/>
</dbReference>
<sequence length="1039" mass="114902">MKILSGTDSDSPVSALRVWRISLPGLQSLHILNLIGLAPQQQKIGISVSQFPTRSNSRENLVSDLPGTVCNIRLETYERNQKKLSKFALISAQSEDFISIDCGADEGNQTDENTITWTNDDKFIFSGYNSGKLSTSQGTWLPQLYNFRYFNESQSKFCYELPVKSGKLYLIRAGFLWANFSDLSTGPVVFDLTVMSTLWATVNISRAEDVPGELKDGVTAPLTKEIIIRSTNNLTSVCLVRKQNFPFINSLELRLLEDGMYVQANNTKALVNQWRWTAGDCQGTGGICNSTSPRYPDDPYDRIWYQYDDSLKWGNVGVTKKVAINDFNISTSFVVNSTVIVPMSTSGNRPPAETMKDAWSVNGSLDMHFPVDGSSSNEYYIALYIQELEANITDGSRSFNITINGSFVENNSTLSSGSEFIKVLNLTGSRVNINLGKTSEKNPILNAAEMYCLLEINSSYTAEKDVAVLKVIRNSLTLKEFWSGDPCFPVPWDGLSCSDNQTSRVTQIKLVDLGLHGSIPTELNDLTELTDLWLDKNKFTGPIPSFNNLQNLKTLHLQNNHLNGSIPSELSELLHLQELFLDNNTLSGAVPQSLQARDNSTQNNFTFTFKGNPLLFIQGNVPSNSSSDNNSKFSTQLIIGIVGGAVLLPVSAVLAGVALCRFYYGPKARILTGQTFRGKSGEAMRYSYSEILQFTKNFETVLGSGPLGEFVYHGKLPDDQEVAVKVSAENFSQGAAEFATEVILLSRVRHRYLVPLVGYCDERDKRILINIYMPNGSLGDYLHGKKSNTPLSWKKRLDIAFNAAQGLEYLHTSRSYPITHGDVKPNNILLDGNMVARLSDFGMSRSELQRFQNGNSASVKGTMGYLDPEYFTGLQKLSVKSDVYSFGVVLLELISGQNPTASKILTDGTEVHLIKRAELVSTIEELSSFVDPNVGSLYNPEAAWKVLQIGLVCTQAQRGYRPDMSQVVDVLNEAVQLEKRTGMNAPSRVLGGPRLKSVAFEDKVIADFTVLPLRNHSMESMAVGDSEDSFGDIARSRKS</sequence>
<evidence type="ECO:0000256" key="1">
    <source>
        <dbReference type="ARBA" id="ARBA00004167"/>
    </source>
</evidence>
<dbReference type="SMART" id="SM00220">
    <property type="entry name" value="S_TKc"/>
    <property type="match status" value="1"/>
</dbReference>
<dbReference type="PROSITE" id="PS51450">
    <property type="entry name" value="LRR"/>
    <property type="match status" value="1"/>
</dbReference>
<keyword evidence="9" id="KW-0325">Glycoprotein</keyword>
<name>A0ABD1YFE8_9MARC</name>
<evidence type="ECO:0000256" key="2">
    <source>
        <dbReference type="ARBA" id="ARBA00012513"/>
    </source>
</evidence>
<gene>
    <name evidence="14" type="ORF">R1flu_014148</name>
</gene>
<accession>A0ABD1YFE8</accession>
<dbReference type="InterPro" id="IPR000719">
    <property type="entry name" value="Prot_kinase_dom"/>
</dbReference>
<dbReference type="PANTHER" id="PTHR45631:SF68">
    <property type="entry name" value="REPEAT FAMILY PROTEIN, PUTATIVE, EXPRESSED-RELATED"/>
    <property type="match status" value="1"/>
</dbReference>
<keyword evidence="6" id="KW-0677">Repeat</keyword>
<reference evidence="14 15" key="1">
    <citation type="submission" date="2024-09" db="EMBL/GenBank/DDBJ databases">
        <title>Chromosome-scale assembly of Riccia fluitans.</title>
        <authorList>
            <person name="Paukszto L."/>
            <person name="Sawicki J."/>
            <person name="Karawczyk K."/>
            <person name="Piernik-Szablinska J."/>
            <person name="Szczecinska M."/>
            <person name="Mazdziarz M."/>
        </authorList>
    </citation>
    <scope>NUCLEOTIDE SEQUENCE [LARGE SCALE GENOMIC DNA]</scope>
    <source>
        <strain evidence="14">Rf_01</strain>
        <tissue evidence="14">Aerial parts of the thallus</tissue>
    </source>
</reference>
<keyword evidence="3" id="KW-0433">Leucine-rich repeat</keyword>
<organism evidence="14 15">
    <name type="scientific">Riccia fluitans</name>
    <dbReference type="NCBI Taxonomy" id="41844"/>
    <lineage>
        <taxon>Eukaryota</taxon>
        <taxon>Viridiplantae</taxon>
        <taxon>Streptophyta</taxon>
        <taxon>Embryophyta</taxon>
        <taxon>Marchantiophyta</taxon>
        <taxon>Marchantiopsida</taxon>
        <taxon>Marchantiidae</taxon>
        <taxon>Marchantiales</taxon>
        <taxon>Ricciaceae</taxon>
        <taxon>Riccia</taxon>
    </lineage>
</organism>
<comment type="catalytic activity">
    <reaction evidence="10">
        <text>L-threonyl-[protein] + ATP = O-phospho-L-threonyl-[protein] + ADP + H(+)</text>
        <dbReference type="Rhea" id="RHEA:46608"/>
        <dbReference type="Rhea" id="RHEA-COMP:11060"/>
        <dbReference type="Rhea" id="RHEA-COMP:11605"/>
        <dbReference type="ChEBI" id="CHEBI:15378"/>
        <dbReference type="ChEBI" id="CHEBI:30013"/>
        <dbReference type="ChEBI" id="CHEBI:30616"/>
        <dbReference type="ChEBI" id="CHEBI:61977"/>
        <dbReference type="ChEBI" id="CHEBI:456216"/>
        <dbReference type="EC" id="2.7.11.1"/>
    </reaction>
</comment>
<dbReference type="Gene3D" id="1.10.510.10">
    <property type="entry name" value="Transferase(Phosphotransferase) domain 1"/>
    <property type="match status" value="1"/>
</dbReference>
<dbReference type="InterPro" id="IPR001245">
    <property type="entry name" value="Ser-Thr/Tyr_kinase_cat_dom"/>
</dbReference>
<dbReference type="PROSITE" id="PS00108">
    <property type="entry name" value="PROTEIN_KINASE_ST"/>
    <property type="match status" value="1"/>
</dbReference>
<dbReference type="Pfam" id="PF07714">
    <property type="entry name" value="PK_Tyr_Ser-Thr"/>
    <property type="match status" value="1"/>
</dbReference>
<dbReference type="FunFam" id="3.80.10.10:FF:000041">
    <property type="entry name" value="LRR receptor-like serine/threonine-protein kinase ERECTA"/>
    <property type="match status" value="1"/>
</dbReference>
<dbReference type="InterPro" id="IPR024788">
    <property type="entry name" value="Malectin-like_Carb-bd_dom"/>
</dbReference>
<comment type="catalytic activity">
    <reaction evidence="11">
        <text>L-seryl-[protein] + ATP = O-phospho-L-seryl-[protein] + ADP + H(+)</text>
        <dbReference type="Rhea" id="RHEA:17989"/>
        <dbReference type="Rhea" id="RHEA-COMP:9863"/>
        <dbReference type="Rhea" id="RHEA-COMP:11604"/>
        <dbReference type="ChEBI" id="CHEBI:15378"/>
        <dbReference type="ChEBI" id="CHEBI:29999"/>
        <dbReference type="ChEBI" id="CHEBI:30616"/>
        <dbReference type="ChEBI" id="CHEBI:83421"/>
        <dbReference type="ChEBI" id="CHEBI:456216"/>
        <dbReference type="EC" id="2.7.11.1"/>
    </reaction>
</comment>
<comment type="subcellular location">
    <subcellularLocation>
        <location evidence="1">Membrane</location>
        <topology evidence="1">Single-pass membrane protein</topology>
    </subcellularLocation>
</comment>
<evidence type="ECO:0000256" key="7">
    <source>
        <dbReference type="ARBA" id="ARBA00022989"/>
    </source>
</evidence>
<keyword evidence="4 12" id="KW-0812">Transmembrane</keyword>
<dbReference type="PROSITE" id="PS50011">
    <property type="entry name" value="PROTEIN_KINASE_DOM"/>
    <property type="match status" value="1"/>
</dbReference>
<keyword evidence="7 12" id="KW-1133">Transmembrane helix</keyword>
<evidence type="ECO:0000256" key="12">
    <source>
        <dbReference type="SAM" id="Phobius"/>
    </source>
</evidence>
<dbReference type="FunFam" id="1.10.510.10:FF:000095">
    <property type="entry name" value="protein STRUBBELIG-RECEPTOR FAMILY 8"/>
    <property type="match status" value="1"/>
</dbReference>
<comment type="caution">
    <text evidence="14">The sequence shown here is derived from an EMBL/GenBank/DDBJ whole genome shotgun (WGS) entry which is preliminary data.</text>
</comment>
<evidence type="ECO:0000256" key="9">
    <source>
        <dbReference type="ARBA" id="ARBA00023180"/>
    </source>
</evidence>
<dbReference type="InterPro" id="IPR011009">
    <property type="entry name" value="Kinase-like_dom_sf"/>
</dbReference>
<evidence type="ECO:0000259" key="13">
    <source>
        <dbReference type="PROSITE" id="PS50011"/>
    </source>
</evidence>
<dbReference type="InterPro" id="IPR032675">
    <property type="entry name" value="LRR_dom_sf"/>
</dbReference>
<evidence type="ECO:0000256" key="11">
    <source>
        <dbReference type="ARBA" id="ARBA00048679"/>
    </source>
</evidence>
<feature type="transmembrane region" description="Helical" evidence="12">
    <location>
        <begin position="637"/>
        <end position="664"/>
    </location>
</feature>
<dbReference type="Pfam" id="PF00560">
    <property type="entry name" value="LRR_1"/>
    <property type="match status" value="1"/>
</dbReference>
<evidence type="ECO:0000256" key="6">
    <source>
        <dbReference type="ARBA" id="ARBA00022737"/>
    </source>
</evidence>
<dbReference type="Gene3D" id="2.60.120.430">
    <property type="entry name" value="Galactose-binding lectin"/>
    <property type="match status" value="2"/>
</dbReference>
<evidence type="ECO:0000256" key="3">
    <source>
        <dbReference type="ARBA" id="ARBA00022614"/>
    </source>
</evidence>
<evidence type="ECO:0000313" key="15">
    <source>
        <dbReference type="Proteomes" id="UP001605036"/>
    </source>
</evidence>
<dbReference type="EC" id="2.7.11.1" evidence="2"/>
<evidence type="ECO:0000313" key="14">
    <source>
        <dbReference type="EMBL" id="KAL2629462.1"/>
    </source>
</evidence>
<keyword evidence="15" id="KW-1185">Reference proteome</keyword>
<evidence type="ECO:0000256" key="10">
    <source>
        <dbReference type="ARBA" id="ARBA00047899"/>
    </source>
</evidence>
<evidence type="ECO:0000256" key="5">
    <source>
        <dbReference type="ARBA" id="ARBA00022729"/>
    </source>
</evidence>
<keyword evidence="5" id="KW-0732">Signal</keyword>
<dbReference type="SUPFAM" id="SSF52058">
    <property type="entry name" value="L domain-like"/>
    <property type="match status" value="1"/>
</dbReference>
<evidence type="ECO:0000256" key="8">
    <source>
        <dbReference type="ARBA" id="ARBA00023136"/>
    </source>
</evidence>
<dbReference type="Gene3D" id="3.80.10.10">
    <property type="entry name" value="Ribonuclease Inhibitor"/>
    <property type="match status" value="1"/>
</dbReference>
<dbReference type="AlphaFoldDB" id="A0ABD1YFE8"/>
<protein>
    <recommendedName>
        <fullName evidence="2">non-specific serine/threonine protein kinase</fullName>
        <ecNumber evidence="2">2.7.11.1</ecNumber>
    </recommendedName>
</protein>
<dbReference type="GO" id="GO:0016020">
    <property type="term" value="C:membrane"/>
    <property type="evidence" value="ECO:0007669"/>
    <property type="project" value="UniProtKB-SubCell"/>
</dbReference>
<dbReference type="PANTHER" id="PTHR45631">
    <property type="entry name" value="OS07G0107800 PROTEIN-RELATED"/>
    <property type="match status" value="1"/>
</dbReference>
<dbReference type="Pfam" id="PF12819">
    <property type="entry name" value="Malectin_like"/>
    <property type="match status" value="1"/>
</dbReference>
<dbReference type="Proteomes" id="UP001605036">
    <property type="component" value="Unassembled WGS sequence"/>
</dbReference>
<dbReference type="SUPFAM" id="SSF56112">
    <property type="entry name" value="Protein kinase-like (PK-like)"/>
    <property type="match status" value="1"/>
</dbReference>
<dbReference type="Gene3D" id="3.30.200.20">
    <property type="entry name" value="Phosphorylase Kinase, domain 1"/>
    <property type="match status" value="1"/>
</dbReference>
<feature type="domain" description="Protein kinase" evidence="13">
    <location>
        <begin position="696"/>
        <end position="975"/>
    </location>
</feature>
<evidence type="ECO:0000256" key="4">
    <source>
        <dbReference type="ARBA" id="ARBA00022692"/>
    </source>
</evidence>
<dbReference type="InterPro" id="IPR008271">
    <property type="entry name" value="Ser/Thr_kinase_AS"/>
</dbReference>
<keyword evidence="8 12" id="KW-0472">Membrane</keyword>
<dbReference type="EMBL" id="JBHFFA010000004">
    <property type="protein sequence ID" value="KAL2629462.1"/>
    <property type="molecule type" value="Genomic_DNA"/>
</dbReference>